<feature type="transmembrane region" description="Helical" evidence="3">
    <location>
        <begin position="35"/>
        <end position="57"/>
    </location>
</feature>
<dbReference type="RefSeq" id="WP_344256823.1">
    <property type="nucleotide sequence ID" value="NZ_BAAARE010000022.1"/>
</dbReference>
<name>A0ABP5ZHB8_9MICO</name>
<dbReference type="InterPro" id="IPR048254">
    <property type="entry name" value="CDP_ALCOHOL_P_TRANSF_CS"/>
</dbReference>
<reference evidence="5" key="1">
    <citation type="journal article" date="2019" name="Int. J. Syst. Evol. Microbiol.">
        <title>The Global Catalogue of Microorganisms (GCM) 10K type strain sequencing project: providing services to taxonomists for standard genome sequencing and annotation.</title>
        <authorList>
            <consortium name="The Broad Institute Genomics Platform"/>
            <consortium name="The Broad Institute Genome Sequencing Center for Infectious Disease"/>
            <person name="Wu L."/>
            <person name="Ma J."/>
        </authorList>
    </citation>
    <scope>NUCLEOTIDE SEQUENCE [LARGE SCALE GENOMIC DNA]</scope>
    <source>
        <strain evidence="5">JCM 16259</strain>
    </source>
</reference>
<feature type="transmembrane region" description="Helical" evidence="3">
    <location>
        <begin position="95"/>
        <end position="114"/>
    </location>
</feature>
<dbReference type="PROSITE" id="PS00379">
    <property type="entry name" value="CDP_ALCOHOL_P_TRANSF"/>
    <property type="match status" value="1"/>
</dbReference>
<evidence type="ECO:0000313" key="5">
    <source>
        <dbReference type="Proteomes" id="UP001500730"/>
    </source>
</evidence>
<keyword evidence="3" id="KW-1133">Transmembrane helix</keyword>
<feature type="transmembrane region" description="Helical" evidence="3">
    <location>
        <begin position="69"/>
        <end position="89"/>
    </location>
</feature>
<evidence type="ECO:0000256" key="2">
    <source>
        <dbReference type="RuleBase" id="RU003750"/>
    </source>
</evidence>
<keyword evidence="3" id="KW-0472">Membrane</keyword>
<comment type="caution">
    <text evidence="4">The sequence shown here is derived from an EMBL/GenBank/DDBJ whole genome shotgun (WGS) entry which is preliminary data.</text>
</comment>
<feature type="transmembrane region" description="Helical" evidence="3">
    <location>
        <begin position="214"/>
        <end position="234"/>
    </location>
</feature>
<protein>
    <submittedName>
        <fullName evidence="4">CDP-alcohol phosphatidyltransferase family protein</fullName>
    </submittedName>
</protein>
<evidence type="ECO:0000256" key="3">
    <source>
        <dbReference type="SAM" id="Phobius"/>
    </source>
</evidence>
<dbReference type="Pfam" id="PF01066">
    <property type="entry name" value="CDP-OH_P_transf"/>
    <property type="match status" value="1"/>
</dbReference>
<organism evidence="4 5">
    <name type="scientific">Terrabacter carboxydivorans</name>
    <dbReference type="NCBI Taxonomy" id="619730"/>
    <lineage>
        <taxon>Bacteria</taxon>
        <taxon>Bacillati</taxon>
        <taxon>Actinomycetota</taxon>
        <taxon>Actinomycetes</taxon>
        <taxon>Micrococcales</taxon>
        <taxon>Intrasporangiaceae</taxon>
        <taxon>Terrabacter</taxon>
    </lineage>
</organism>
<dbReference type="Proteomes" id="UP001500730">
    <property type="component" value="Unassembled WGS sequence"/>
</dbReference>
<dbReference type="EMBL" id="BAAARE010000022">
    <property type="protein sequence ID" value="GAA2497528.1"/>
    <property type="molecule type" value="Genomic_DNA"/>
</dbReference>
<evidence type="ECO:0000256" key="1">
    <source>
        <dbReference type="ARBA" id="ARBA00022679"/>
    </source>
</evidence>
<dbReference type="Gene3D" id="1.20.120.1760">
    <property type="match status" value="1"/>
</dbReference>
<proteinExistence type="inferred from homology"/>
<feature type="transmembrane region" description="Helical" evidence="3">
    <location>
        <begin position="135"/>
        <end position="154"/>
    </location>
</feature>
<sequence length="265" mass="27134">MRQVIPPGPSVGLVGVVVLLGALETTTSDGLGPAAWLVGIASALTLVTLLTAGLRGASRDRLTPADRITLTRAVISCGVAALVAGSAVAAPSHGVAPGVLVALASVALVLDAVDGRVARRTGTVHPLGARFDMETDAFLILVLSTHVAADLGWWVLGIGFARYVLLLLAALSRWASWLRGQVPARRWRKAVAAYQGIVLTAATSHLLPTPVVTVAVAAGLGLLVVSFGTEVLTLRRSALTVRHGAEVAVRRAGMPSPSVEAGVVP</sequence>
<gene>
    <name evidence="4" type="ORF">GCM10009858_39800</name>
</gene>
<dbReference type="InterPro" id="IPR000462">
    <property type="entry name" value="CDP-OH_P_trans"/>
</dbReference>
<accession>A0ABP5ZHB8</accession>
<evidence type="ECO:0000313" key="4">
    <source>
        <dbReference type="EMBL" id="GAA2497528.1"/>
    </source>
</evidence>
<comment type="similarity">
    <text evidence="2">Belongs to the CDP-alcohol phosphatidyltransferase class-I family.</text>
</comment>
<keyword evidence="1 2" id="KW-0808">Transferase</keyword>
<keyword evidence="5" id="KW-1185">Reference proteome</keyword>
<keyword evidence="3" id="KW-0812">Transmembrane</keyword>
<dbReference type="InterPro" id="IPR043130">
    <property type="entry name" value="CDP-OH_PTrfase_TM_dom"/>
</dbReference>